<dbReference type="Pfam" id="PF12760">
    <property type="entry name" value="Zn_ribbon_IS1595"/>
    <property type="match status" value="1"/>
</dbReference>
<comment type="caution">
    <text evidence="2">The sequence shown here is derived from an EMBL/GenBank/DDBJ whole genome shotgun (WGS) entry which is preliminary data.</text>
</comment>
<evidence type="ECO:0000259" key="1">
    <source>
        <dbReference type="Pfam" id="PF12760"/>
    </source>
</evidence>
<reference evidence="2 3" key="1">
    <citation type="submission" date="2019-05" db="EMBL/GenBank/DDBJ databases">
        <authorList>
            <person name="Narsing Rao M.P."/>
            <person name="Li W.J."/>
        </authorList>
    </citation>
    <scope>NUCLEOTIDE SEQUENCE [LARGE SCALE GENOMIC DNA]</scope>
    <source>
        <strain evidence="2 3">SYSU_K30003</strain>
    </source>
</reference>
<keyword evidence="3" id="KW-1185">Reference proteome</keyword>
<dbReference type="InterPro" id="IPR024442">
    <property type="entry name" value="Transposase_Zn_ribbon"/>
</dbReference>
<dbReference type="OrthoDB" id="9769409at2"/>
<dbReference type="RefSeq" id="WP_138192319.1">
    <property type="nucleotide sequence ID" value="NZ_VCIW01000001.1"/>
</dbReference>
<dbReference type="EMBL" id="VCIW01000001">
    <property type="protein sequence ID" value="TLS54318.1"/>
    <property type="molecule type" value="Genomic_DNA"/>
</dbReference>
<evidence type="ECO:0000313" key="2">
    <source>
        <dbReference type="EMBL" id="TLS54318.1"/>
    </source>
</evidence>
<feature type="domain" description="Transposase zinc-ribbon" evidence="1">
    <location>
        <begin position="52"/>
        <end position="99"/>
    </location>
</feature>
<organism evidence="2 3">
    <name type="scientific">Paenibacillus antri</name>
    <dbReference type="NCBI Taxonomy" id="2582848"/>
    <lineage>
        <taxon>Bacteria</taxon>
        <taxon>Bacillati</taxon>
        <taxon>Bacillota</taxon>
        <taxon>Bacilli</taxon>
        <taxon>Bacillales</taxon>
        <taxon>Paenibacillaceae</taxon>
        <taxon>Paenibacillus</taxon>
    </lineage>
</organism>
<proteinExistence type="predicted"/>
<evidence type="ECO:0000313" key="3">
    <source>
        <dbReference type="Proteomes" id="UP000309676"/>
    </source>
</evidence>
<name>A0A5R9GL82_9BACL</name>
<sequence>MGAAKAAKAAIVEVGTAEACAANAMDDAWTKAYAIDDWDVWNGRFDMEQVFPTEEVCRQYVVRKRWPQGFSCPRCYERLSYPVEKRGLMECSRPSCRYQVSITAGTIFHRTRTPLKKWFYAIKWVNDNRLLHPSFLRERLGVSYKTACSMLSKIQDALDYYCRTVASELRHPMEAIFLHPDIEASPDFPKEAVLQYECVEEGEPPRPGKITRDEWEERHEIKKIFFQARRSCFLLNVIACIEAPPLRDIIRERRSRASSAA</sequence>
<dbReference type="Proteomes" id="UP000309676">
    <property type="component" value="Unassembled WGS sequence"/>
</dbReference>
<dbReference type="AlphaFoldDB" id="A0A5R9GL82"/>
<gene>
    <name evidence="2" type="ORF">FE782_02955</name>
</gene>
<protein>
    <submittedName>
        <fullName evidence="2">Transposase</fullName>
    </submittedName>
</protein>
<accession>A0A5R9GL82</accession>